<reference evidence="1" key="1">
    <citation type="submission" date="2020-04" db="EMBL/GenBank/DDBJ databases">
        <authorList>
            <person name="Chiriac C."/>
            <person name="Salcher M."/>
            <person name="Ghai R."/>
            <person name="Kavagutti S V."/>
        </authorList>
    </citation>
    <scope>NUCLEOTIDE SEQUENCE</scope>
</reference>
<dbReference type="Pfam" id="PF13469">
    <property type="entry name" value="Sulfotransfer_3"/>
    <property type="match status" value="1"/>
</dbReference>
<dbReference type="SUPFAM" id="SSF52540">
    <property type="entry name" value="P-loop containing nucleoside triphosphate hydrolases"/>
    <property type="match status" value="1"/>
</dbReference>
<organism evidence="1">
    <name type="scientific">uncultured Caudovirales phage</name>
    <dbReference type="NCBI Taxonomy" id="2100421"/>
    <lineage>
        <taxon>Viruses</taxon>
        <taxon>Duplodnaviria</taxon>
        <taxon>Heunggongvirae</taxon>
        <taxon>Uroviricota</taxon>
        <taxon>Caudoviricetes</taxon>
        <taxon>Peduoviridae</taxon>
        <taxon>Maltschvirus</taxon>
        <taxon>Maltschvirus maltsch</taxon>
    </lineage>
</organism>
<dbReference type="InterPro" id="IPR027417">
    <property type="entry name" value="P-loop_NTPase"/>
</dbReference>
<name>A0A6J5KTQ4_9CAUD</name>
<keyword evidence="1" id="KW-0808">Transferase</keyword>
<dbReference type="EMBL" id="LR796178">
    <property type="protein sequence ID" value="CAB4124383.1"/>
    <property type="molecule type" value="Genomic_DNA"/>
</dbReference>
<protein>
    <submittedName>
        <fullName evidence="1">Sulfotransferase family</fullName>
    </submittedName>
</protein>
<dbReference type="Gene3D" id="3.40.50.300">
    <property type="entry name" value="P-loop containing nucleotide triphosphate hydrolases"/>
    <property type="match status" value="1"/>
</dbReference>
<dbReference type="GO" id="GO:0016740">
    <property type="term" value="F:transferase activity"/>
    <property type="evidence" value="ECO:0007669"/>
    <property type="project" value="UniProtKB-KW"/>
</dbReference>
<evidence type="ECO:0000313" key="1">
    <source>
        <dbReference type="EMBL" id="CAB4124383.1"/>
    </source>
</evidence>
<accession>A0A6J5KTQ4</accession>
<sequence length="257" mass="29780">MQKYHFISGLPRSGSTLLTSILNQNPKFYSTISNPLARFCRSIVTESHAGPGYALQCPEEKRIELIRNLISSYHSHLPQEVCFNTNRGWTALLPILERTHPDSKVICCVRDINWVLDSFEVLFKKNAFTMSKMYGEQEAENVYTRANALMMPGHTVRFAYDSLKEAITGPQKRKVMLVEYDQLAKNPEQTIKAVYNFIGEPQFTHDFNNVETSYDEYDIEAGIIGLHKIRRKVEFIKREPTLPPDVWDQFRGLEVWR</sequence>
<gene>
    <name evidence="1" type="ORF">UFOVP49_221</name>
</gene>
<proteinExistence type="predicted"/>